<dbReference type="EMBL" id="AMQM01000596">
    <property type="status" value="NOT_ANNOTATED_CDS"/>
    <property type="molecule type" value="Genomic_DNA"/>
</dbReference>
<feature type="transmembrane region" description="Helical" evidence="7">
    <location>
        <begin position="264"/>
        <end position="282"/>
    </location>
</feature>
<feature type="transmembrane region" description="Helical" evidence="7">
    <location>
        <begin position="413"/>
        <end position="433"/>
    </location>
</feature>
<dbReference type="PANTHER" id="PTHR13906">
    <property type="entry name" value="PORCUPINE"/>
    <property type="match status" value="1"/>
</dbReference>
<evidence type="ECO:0000313" key="9">
    <source>
        <dbReference type="EnsemblMetazoa" id="HelroP120427"/>
    </source>
</evidence>
<dbReference type="EnsemblMetazoa" id="HelroT120427">
    <property type="protein sequence ID" value="HelroP120427"/>
    <property type="gene ID" value="HelroG120427"/>
</dbReference>
<feature type="transmembrane region" description="Helical" evidence="7">
    <location>
        <begin position="63"/>
        <end position="90"/>
    </location>
</feature>
<dbReference type="GeneID" id="20195749"/>
<reference evidence="9" key="3">
    <citation type="submission" date="2015-06" db="UniProtKB">
        <authorList>
            <consortium name="EnsemblMetazoa"/>
        </authorList>
    </citation>
    <scope>IDENTIFICATION</scope>
</reference>
<evidence type="ECO:0000256" key="6">
    <source>
        <dbReference type="ARBA" id="ARBA00023315"/>
    </source>
</evidence>
<gene>
    <name evidence="9" type="primary">20195749</name>
    <name evidence="8" type="ORF">HELRODRAFT_120427</name>
</gene>
<dbReference type="GO" id="GO:0030258">
    <property type="term" value="P:lipid modification"/>
    <property type="evidence" value="ECO:0000318"/>
    <property type="project" value="GO_Central"/>
</dbReference>
<dbReference type="EMBL" id="KB096324">
    <property type="protein sequence ID" value="ESO06250.1"/>
    <property type="molecule type" value="Genomic_DNA"/>
</dbReference>
<organism evidence="9 10">
    <name type="scientific">Helobdella robusta</name>
    <name type="common">Californian leech</name>
    <dbReference type="NCBI Taxonomy" id="6412"/>
    <lineage>
        <taxon>Eukaryota</taxon>
        <taxon>Metazoa</taxon>
        <taxon>Spiralia</taxon>
        <taxon>Lophotrochozoa</taxon>
        <taxon>Annelida</taxon>
        <taxon>Clitellata</taxon>
        <taxon>Hirudinea</taxon>
        <taxon>Rhynchobdellida</taxon>
        <taxon>Glossiphoniidae</taxon>
        <taxon>Helobdella</taxon>
    </lineage>
</organism>
<dbReference type="OMA" id="QWIELVV"/>
<comment type="subcellular location">
    <subcellularLocation>
        <location evidence="1">Membrane</location>
        <topology evidence="1">Multi-pass membrane protein</topology>
    </subcellularLocation>
</comment>
<dbReference type="Pfam" id="PF03062">
    <property type="entry name" value="MBOAT"/>
    <property type="match status" value="1"/>
</dbReference>
<evidence type="ECO:0000256" key="4">
    <source>
        <dbReference type="ARBA" id="ARBA00022989"/>
    </source>
</evidence>
<keyword evidence="10" id="KW-1185">Reference proteome</keyword>
<reference evidence="8 10" key="2">
    <citation type="journal article" date="2013" name="Nature">
        <title>Insights into bilaterian evolution from three spiralian genomes.</title>
        <authorList>
            <person name="Simakov O."/>
            <person name="Marletaz F."/>
            <person name="Cho S.J."/>
            <person name="Edsinger-Gonzales E."/>
            <person name="Havlak P."/>
            <person name="Hellsten U."/>
            <person name="Kuo D.H."/>
            <person name="Larsson T."/>
            <person name="Lv J."/>
            <person name="Arendt D."/>
            <person name="Savage R."/>
            <person name="Osoegawa K."/>
            <person name="de Jong P."/>
            <person name="Grimwood J."/>
            <person name="Chapman J.A."/>
            <person name="Shapiro H."/>
            <person name="Aerts A."/>
            <person name="Otillar R.P."/>
            <person name="Terry A.Y."/>
            <person name="Boore J.L."/>
            <person name="Grigoriev I.V."/>
            <person name="Lindberg D.R."/>
            <person name="Seaver E.C."/>
            <person name="Weisblat D.A."/>
            <person name="Putnam N.H."/>
            <person name="Rokhsar D.S."/>
        </authorList>
    </citation>
    <scope>NUCLEOTIDE SEQUENCE</scope>
</reference>
<keyword evidence="2" id="KW-0808">Transferase</keyword>
<dbReference type="GO" id="GO:0016020">
    <property type="term" value="C:membrane"/>
    <property type="evidence" value="ECO:0000318"/>
    <property type="project" value="GO_Central"/>
</dbReference>
<dbReference type="CTD" id="20195749"/>
<dbReference type="Proteomes" id="UP000015101">
    <property type="component" value="Unassembled WGS sequence"/>
</dbReference>
<keyword evidence="4 7" id="KW-1133">Transmembrane helix</keyword>
<evidence type="ECO:0000256" key="2">
    <source>
        <dbReference type="ARBA" id="ARBA00022679"/>
    </source>
</evidence>
<name>T1EGP9_HELRO</name>
<reference evidence="10" key="1">
    <citation type="submission" date="2012-12" db="EMBL/GenBank/DDBJ databases">
        <authorList>
            <person name="Hellsten U."/>
            <person name="Grimwood J."/>
            <person name="Chapman J.A."/>
            <person name="Shapiro H."/>
            <person name="Aerts A."/>
            <person name="Otillar R.P."/>
            <person name="Terry A.Y."/>
            <person name="Boore J.L."/>
            <person name="Simakov O."/>
            <person name="Marletaz F."/>
            <person name="Cho S.-J."/>
            <person name="Edsinger-Gonzales E."/>
            <person name="Havlak P."/>
            <person name="Kuo D.-H."/>
            <person name="Larsson T."/>
            <person name="Lv J."/>
            <person name="Arendt D."/>
            <person name="Savage R."/>
            <person name="Osoegawa K."/>
            <person name="de Jong P."/>
            <person name="Lindberg D.R."/>
            <person name="Seaver E.C."/>
            <person name="Weisblat D.A."/>
            <person name="Putnam N.H."/>
            <person name="Grigoriev I.V."/>
            <person name="Rokhsar D.S."/>
        </authorList>
    </citation>
    <scope>NUCLEOTIDE SEQUENCE</scope>
</reference>
<dbReference type="AlphaFoldDB" id="T1EGP9"/>
<protein>
    <submittedName>
        <fullName evidence="8 9">Uncharacterized protein</fullName>
    </submittedName>
</protein>
<dbReference type="OrthoDB" id="286734at2759"/>
<evidence type="ECO:0000313" key="8">
    <source>
        <dbReference type="EMBL" id="ESO06250.1"/>
    </source>
</evidence>
<feature type="transmembrane region" description="Helical" evidence="7">
    <location>
        <begin position="12"/>
        <end position="43"/>
    </location>
</feature>
<accession>T1EGP9</accession>
<dbReference type="KEGG" id="hro:HELRODRAFT_120427"/>
<feature type="transmembrane region" description="Helical" evidence="7">
    <location>
        <begin position="102"/>
        <end position="120"/>
    </location>
</feature>
<dbReference type="eggNOG" id="KOG2704">
    <property type="taxonomic scope" value="Eukaryota"/>
</dbReference>
<evidence type="ECO:0000256" key="1">
    <source>
        <dbReference type="ARBA" id="ARBA00004141"/>
    </source>
</evidence>
<evidence type="ECO:0000256" key="3">
    <source>
        <dbReference type="ARBA" id="ARBA00022692"/>
    </source>
</evidence>
<dbReference type="InterPro" id="IPR004299">
    <property type="entry name" value="MBOAT_fam"/>
</dbReference>
<dbReference type="RefSeq" id="XP_009015618.1">
    <property type="nucleotide sequence ID" value="XM_009017370.1"/>
</dbReference>
<evidence type="ECO:0000256" key="7">
    <source>
        <dbReference type="SAM" id="Phobius"/>
    </source>
</evidence>
<proteinExistence type="predicted"/>
<dbReference type="GO" id="GO:0016746">
    <property type="term" value="F:acyltransferase activity"/>
    <property type="evidence" value="ECO:0000318"/>
    <property type="project" value="GO_Central"/>
</dbReference>
<keyword evidence="5 7" id="KW-0472">Membrane</keyword>
<dbReference type="InParanoid" id="T1EGP9"/>
<evidence type="ECO:0000313" key="10">
    <source>
        <dbReference type="Proteomes" id="UP000015101"/>
    </source>
</evidence>
<dbReference type="PANTHER" id="PTHR13906:SF4">
    <property type="entry name" value="LYSOPHOSPHOLIPID ACYLTRANSFERASE 6"/>
    <property type="match status" value="1"/>
</dbReference>
<dbReference type="InterPro" id="IPR049941">
    <property type="entry name" value="LPLAT_7/PORCN-like"/>
</dbReference>
<evidence type="ECO:0000256" key="5">
    <source>
        <dbReference type="ARBA" id="ARBA00023136"/>
    </source>
</evidence>
<feature type="transmembrane region" description="Helical" evidence="7">
    <location>
        <begin position="237"/>
        <end position="258"/>
    </location>
</feature>
<keyword evidence="6" id="KW-0012">Acyltransferase</keyword>
<dbReference type="STRING" id="6412.T1EGP9"/>
<sequence length="436" mass="50073">ENFNDFYDGSRFFSFLTTVSGLPIDQVNFLVCQFFILVVAYFFRTQLNVERVGPRVRHITECVIGFTLLYFCFGRGLMHVVLQTFICWVVMKVFKYGPMEKIVLGSAVSYLCITHIYRMIYDYGGFTLDITGPLMLSTQRLSSLAFGLADAEKLKKDVKMVDNLKSKVVHKFPSVLEFLSFMFTFHGVMCGPVCFYSDYIKFIEGTDYDSKAQLKQQNGNNHLPTRPSPMPVIRRKLLLAGLFGASTIILLPLVPISLVTSPEYATYNFFYKVFLIVLFTALQRQKYYFAWKLGEASNLNAGLGYNGVDEHGNSRWDLIANVDVLKVEFSTSLKVLIDNWNISTACWLRYIIYDRLHSIVPVFLFSALWHGFYPGYYITFITGGLFISTARLMRKVVRPHFQTSPTLKFIYDVVTFLASRLAVSYLGLPFLVLEFW</sequence>
<dbReference type="HOGENOM" id="CLU_011340_3_0_1"/>
<keyword evidence="3 7" id="KW-0812">Transmembrane</keyword>
<dbReference type="FunCoup" id="T1EGP9">
    <property type="interactions" value="590"/>
</dbReference>